<dbReference type="GO" id="GO:0008764">
    <property type="term" value="F:UDP-N-acetylmuramoylalanine-D-glutamate ligase activity"/>
    <property type="evidence" value="ECO:0007669"/>
    <property type="project" value="UniProtKB-UniRule"/>
</dbReference>
<gene>
    <name evidence="7 11" type="primary">murD</name>
    <name evidence="11" type="ORF">CFX0092_A0862</name>
</gene>
<dbReference type="SUPFAM" id="SSF53244">
    <property type="entry name" value="MurD-like peptide ligases, peptide-binding domain"/>
    <property type="match status" value="1"/>
</dbReference>
<keyword evidence="7 8" id="KW-0961">Cell wall biogenesis/degradation</keyword>
<keyword evidence="7 8" id="KW-0573">Peptidoglycan synthesis</keyword>
<comment type="catalytic activity">
    <reaction evidence="7 8">
        <text>UDP-N-acetyl-alpha-D-muramoyl-L-alanine + D-glutamate + ATP = UDP-N-acetyl-alpha-D-muramoyl-L-alanyl-D-glutamate + ADP + phosphate + H(+)</text>
        <dbReference type="Rhea" id="RHEA:16429"/>
        <dbReference type="ChEBI" id="CHEBI:15378"/>
        <dbReference type="ChEBI" id="CHEBI:29986"/>
        <dbReference type="ChEBI" id="CHEBI:30616"/>
        <dbReference type="ChEBI" id="CHEBI:43474"/>
        <dbReference type="ChEBI" id="CHEBI:83898"/>
        <dbReference type="ChEBI" id="CHEBI:83900"/>
        <dbReference type="ChEBI" id="CHEBI:456216"/>
        <dbReference type="EC" id="6.3.2.9"/>
    </reaction>
</comment>
<evidence type="ECO:0000256" key="6">
    <source>
        <dbReference type="ARBA" id="ARBA00022840"/>
    </source>
</evidence>
<dbReference type="Pfam" id="PF02875">
    <property type="entry name" value="Mur_ligase_C"/>
    <property type="match status" value="1"/>
</dbReference>
<keyword evidence="7 8" id="KW-0131">Cell cycle</keyword>
<comment type="function">
    <text evidence="7 8">Cell wall formation. Catalyzes the addition of glutamate to the nucleotide precursor UDP-N-acetylmuramoyl-L-alanine (UMA).</text>
</comment>
<dbReference type="KEGG" id="pbf:CFX0092_A0862"/>
<name>A0A160T2P3_9CHLR</name>
<dbReference type="NCBIfam" id="TIGR01087">
    <property type="entry name" value="murD"/>
    <property type="match status" value="1"/>
</dbReference>
<dbReference type="SUPFAM" id="SSF51984">
    <property type="entry name" value="MurCD N-terminal domain"/>
    <property type="match status" value="1"/>
</dbReference>
<dbReference type="Gene3D" id="3.40.1190.10">
    <property type="entry name" value="Mur-like, catalytic domain"/>
    <property type="match status" value="1"/>
</dbReference>
<dbReference type="SUPFAM" id="SSF53623">
    <property type="entry name" value="MurD-like peptide ligases, catalytic domain"/>
    <property type="match status" value="1"/>
</dbReference>
<comment type="subcellular location">
    <subcellularLocation>
        <location evidence="1 7 8">Cytoplasm</location>
    </subcellularLocation>
</comment>
<keyword evidence="12" id="KW-1185">Reference proteome</keyword>
<reference evidence="11" key="1">
    <citation type="submission" date="2016-01" db="EMBL/GenBank/DDBJ databases">
        <authorList>
            <person name="Mcilroy J.S."/>
            <person name="Karst M S."/>
            <person name="Albertsen M."/>
        </authorList>
    </citation>
    <scope>NUCLEOTIDE SEQUENCE</scope>
    <source>
        <strain evidence="11">Cfx-K</strain>
    </source>
</reference>
<sequence length="463" mass="49447">MIFMDALHGKRLVILGMARQGTALARFAVGVGAFVTLSDMRPAVKLAGARQALADLPADRLRFVLGEHPLSLLDACDVLALSGGVPSDSPLVAEARRRGIPLTNDSLEFMRRAPAPVMGITGSAGKTTTTALVGQMGQKSARQTWIGGNIGRPPLEDLAHMSSNDLIVVELSSFQLELWDECSPPIAAVLNLTPNHLDRHRTMAAYAEAKSHILRHQKPGDVAVLPADDPGALEMRGLARGRLRLFSAHEPVSDGAFVQDGQIWLSDARGQTALCPVAASRLRGRHNVLNVLAAVTLADAAGVPHEAIVEGIRLFDGVPHRLETVRRVGGVQYVNDSIATAPERALAALAAFEEPIILLAGGRDKDMVWDGWARQVAQRVKHVVLFGELGPALGQRLGDRAPTTTVETLAEAVSVAHEQAGTGDVVLLSPGGTSFDGYSDFVERGEHFRLLVRELDGSEEADR</sequence>
<evidence type="ECO:0000256" key="7">
    <source>
        <dbReference type="HAMAP-Rule" id="MF_00639"/>
    </source>
</evidence>
<dbReference type="Gene3D" id="3.40.50.720">
    <property type="entry name" value="NAD(P)-binding Rossmann-like Domain"/>
    <property type="match status" value="1"/>
</dbReference>
<dbReference type="EMBL" id="LN890655">
    <property type="protein sequence ID" value="CUS02740.2"/>
    <property type="molecule type" value="Genomic_DNA"/>
</dbReference>
<feature type="domain" description="Mur ligase C-terminal" evidence="9">
    <location>
        <begin position="320"/>
        <end position="430"/>
    </location>
</feature>
<evidence type="ECO:0000256" key="8">
    <source>
        <dbReference type="RuleBase" id="RU003664"/>
    </source>
</evidence>
<dbReference type="GO" id="GO:0008360">
    <property type="term" value="P:regulation of cell shape"/>
    <property type="evidence" value="ECO:0007669"/>
    <property type="project" value="UniProtKB-KW"/>
</dbReference>
<keyword evidence="4 7" id="KW-0436">Ligase</keyword>
<organism evidence="11 12">
    <name type="scientific">Candidatus Promineifilum breve</name>
    <dbReference type="NCBI Taxonomy" id="1806508"/>
    <lineage>
        <taxon>Bacteria</taxon>
        <taxon>Bacillati</taxon>
        <taxon>Chloroflexota</taxon>
        <taxon>Ardenticatenia</taxon>
        <taxon>Candidatus Promineifilales</taxon>
        <taxon>Candidatus Promineifilaceae</taxon>
        <taxon>Candidatus Promineifilum</taxon>
    </lineage>
</organism>
<keyword evidence="7 8" id="KW-0133">Cell shape</keyword>
<feature type="domain" description="Mur ligase central" evidence="10">
    <location>
        <begin position="120"/>
        <end position="297"/>
    </location>
</feature>
<dbReference type="GO" id="GO:0005737">
    <property type="term" value="C:cytoplasm"/>
    <property type="evidence" value="ECO:0007669"/>
    <property type="project" value="UniProtKB-SubCell"/>
</dbReference>
<protein>
    <recommendedName>
        <fullName evidence="7 8">UDP-N-acetylmuramoylalanine--D-glutamate ligase</fullName>
        <ecNumber evidence="7 8">6.3.2.9</ecNumber>
    </recommendedName>
    <alternativeName>
        <fullName evidence="7">D-glutamic acid-adding enzyme</fullName>
    </alternativeName>
    <alternativeName>
        <fullName evidence="7">UDP-N-acetylmuramoyl-L-alanyl-D-glutamate synthetase</fullName>
    </alternativeName>
</protein>
<dbReference type="PANTHER" id="PTHR43692">
    <property type="entry name" value="UDP-N-ACETYLMURAMOYLALANINE--D-GLUTAMATE LIGASE"/>
    <property type="match status" value="1"/>
</dbReference>
<keyword evidence="6 7" id="KW-0067">ATP-binding</keyword>
<dbReference type="InterPro" id="IPR013221">
    <property type="entry name" value="Mur_ligase_cen"/>
</dbReference>
<evidence type="ECO:0000256" key="1">
    <source>
        <dbReference type="ARBA" id="ARBA00004496"/>
    </source>
</evidence>
<evidence type="ECO:0000256" key="4">
    <source>
        <dbReference type="ARBA" id="ARBA00022598"/>
    </source>
</evidence>
<evidence type="ECO:0000313" key="12">
    <source>
        <dbReference type="Proteomes" id="UP000215027"/>
    </source>
</evidence>
<accession>A0A160T2P3</accession>
<dbReference type="Proteomes" id="UP000215027">
    <property type="component" value="Chromosome I"/>
</dbReference>
<dbReference type="InterPro" id="IPR036615">
    <property type="entry name" value="Mur_ligase_C_dom_sf"/>
</dbReference>
<evidence type="ECO:0000259" key="9">
    <source>
        <dbReference type="Pfam" id="PF02875"/>
    </source>
</evidence>
<evidence type="ECO:0000256" key="2">
    <source>
        <dbReference type="ARBA" id="ARBA00004752"/>
    </source>
</evidence>
<comment type="pathway">
    <text evidence="2 7 8">Cell wall biogenesis; peptidoglycan biosynthesis.</text>
</comment>
<feature type="binding site" evidence="7">
    <location>
        <begin position="122"/>
        <end position="128"/>
    </location>
    <ligand>
        <name>ATP</name>
        <dbReference type="ChEBI" id="CHEBI:30616"/>
    </ligand>
</feature>
<dbReference type="UniPathway" id="UPA00219"/>
<dbReference type="PANTHER" id="PTHR43692:SF1">
    <property type="entry name" value="UDP-N-ACETYLMURAMOYLALANINE--D-GLUTAMATE LIGASE"/>
    <property type="match status" value="1"/>
</dbReference>
<keyword evidence="7 8" id="KW-0132">Cell division</keyword>
<dbReference type="InterPro" id="IPR004101">
    <property type="entry name" value="Mur_ligase_C"/>
</dbReference>
<dbReference type="Gene3D" id="3.90.190.20">
    <property type="entry name" value="Mur ligase, C-terminal domain"/>
    <property type="match status" value="1"/>
</dbReference>
<dbReference type="GO" id="GO:0051301">
    <property type="term" value="P:cell division"/>
    <property type="evidence" value="ECO:0007669"/>
    <property type="project" value="UniProtKB-KW"/>
</dbReference>
<evidence type="ECO:0000256" key="3">
    <source>
        <dbReference type="ARBA" id="ARBA00022490"/>
    </source>
</evidence>
<dbReference type="GO" id="GO:0009252">
    <property type="term" value="P:peptidoglycan biosynthetic process"/>
    <property type="evidence" value="ECO:0007669"/>
    <property type="project" value="UniProtKB-UniRule"/>
</dbReference>
<dbReference type="InterPro" id="IPR005762">
    <property type="entry name" value="MurD"/>
</dbReference>
<proteinExistence type="inferred from homology"/>
<keyword evidence="3 7" id="KW-0963">Cytoplasm</keyword>
<dbReference type="GO" id="GO:0071555">
    <property type="term" value="P:cell wall organization"/>
    <property type="evidence" value="ECO:0007669"/>
    <property type="project" value="UniProtKB-KW"/>
</dbReference>
<dbReference type="InterPro" id="IPR036565">
    <property type="entry name" value="Mur-like_cat_sf"/>
</dbReference>
<evidence type="ECO:0000259" key="10">
    <source>
        <dbReference type="Pfam" id="PF08245"/>
    </source>
</evidence>
<dbReference type="AlphaFoldDB" id="A0A160T2P3"/>
<keyword evidence="5 7" id="KW-0547">Nucleotide-binding</keyword>
<evidence type="ECO:0000256" key="5">
    <source>
        <dbReference type="ARBA" id="ARBA00022741"/>
    </source>
</evidence>
<dbReference type="GO" id="GO:0005524">
    <property type="term" value="F:ATP binding"/>
    <property type="evidence" value="ECO:0007669"/>
    <property type="project" value="UniProtKB-UniRule"/>
</dbReference>
<comment type="similarity">
    <text evidence="7">Belongs to the MurCDEF family.</text>
</comment>
<evidence type="ECO:0000313" key="11">
    <source>
        <dbReference type="EMBL" id="CUS02740.2"/>
    </source>
</evidence>
<dbReference type="HAMAP" id="MF_00639">
    <property type="entry name" value="MurD"/>
    <property type="match status" value="1"/>
</dbReference>
<dbReference type="EC" id="6.3.2.9" evidence="7 8"/>
<dbReference type="Pfam" id="PF08245">
    <property type="entry name" value="Mur_ligase_M"/>
    <property type="match status" value="1"/>
</dbReference>